<evidence type="ECO:0000256" key="3">
    <source>
        <dbReference type="ARBA" id="ARBA00013194"/>
    </source>
</evidence>
<dbReference type="EMBL" id="JABXXR010000143">
    <property type="protein sequence ID" value="NVN41544.1"/>
    <property type="molecule type" value="Genomic_DNA"/>
</dbReference>
<evidence type="ECO:0000256" key="4">
    <source>
        <dbReference type="ARBA" id="ARBA00018370"/>
    </source>
</evidence>
<feature type="domain" description="PpiC" evidence="10">
    <location>
        <begin position="169"/>
        <end position="261"/>
    </location>
</feature>
<dbReference type="PANTHER" id="PTHR47245:SF2">
    <property type="entry name" value="PEPTIDYL-PROLYL CIS-TRANS ISOMERASE HP_0175-RELATED"/>
    <property type="match status" value="1"/>
</dbReference>
<evidence type="ECO:0000256" key="6">
    <source>
        <dbReference type="ARBA" id="ARBA00030642"/>
    </source>
</evidence>
<dbReference type="PANTHER" id="PTHR47245">
    <property type="entry name" value="PEPTIDYLPROLYL ISOMERASE"/>
    <property type="match status" value="1"/>
</dbReference>
<comment type="caution">
    <text evidence="11">The sequence shown here is derived from an EMBL/GenBank/DDBJ whole genome shotgun (WGS) entry which is preliminary data.</text>
</comment>
<feature type="chain" id="PRO_5032722063" description="Parvulin-like PPIase" evidence="9">
    <location>
        <begin position="38"/>
        <end position="322"/>
    </location>
</feature>
<dbReference type="InterPro" id="IPR023058">
    <property type="entry name" value="PPIase_PpiC_CS"/>
</dbReference>
<dbReference type="PROSITE" id="PS50198">
    <property type="entry name" value="PPIC_PPIASE_2"/>
    <property type="match status" value="1"/>
</dbReference>
<keyword evidence="8 11" id="KW-0413">Isomerase</keyword>
<evidence type="ECO:0000313" key="12">
    <source>
        <dbReference type="Proteomes" id="UP000585665"/>
    </source>
</evidence>
<reference evidence="11 12" key="1">
    <citation type="submission" date="2020-06" db="EMBL/GenBank/DDBJ databases">
        <title>Description of novel acetic acid bacteria.</title>
        <authorList>
            <person name="Sombolestani A."/>
        </authorList>
    </citation>
    <scope>NUCLEOTIDE SEQUENCE [LARGE SCALE GENOMIC DNA]</scope>
    <source>
        <strain evidence="11 12">LMG 27010</strain>
    </source>
</reference>
<keyword evidence="12" id="KW-1185">Reference proteome</keyword>
<comment type="catalytic activity">
    <reaction evidence="1">
        <text>[protein]-peptidylproline (omega=180) = [protein]-peptidylproline (omega=0)</text>
        <dbReference type="Rhea" id="RHEA:16237"/>
        <dbReference type="Rhea" id="RHEA-COMP:10747"/>
        <dbReference type="Rhea" id="RHEA-COMP:10748"/>
        <dbReference type="ChEBI" id="CHEBI:83833"/>
        <dbReference type="ChEBI" id="CHEBI:83834"/>
        <dbReference type="EC" id="5.2.1.8"/>
    </reaction>
</comment>
<dbReference type="InterPro" id="IPR000297">
    <property type="entry name" value="PPIase_PpiC"/>
</dbReference>
<gene>
    <name evidence="11" type="ORF">HUK82_13365</name>
</gene>
<protein>
    <recommendedName>
        <fullName evidence="4">Parvulin-like PPIase</fullName>
        <ecNumber evidence="3">5.2.1.8</ecNumber>
    </recommendedName>
    <alternativeName>
        <fullName evidence="6">Peptidyl-prolyl cis-trans isomerase plp</fullName>
    </alternativeName>
    <alternativeName>
        <fullName evidence="7">Rotamase plp</fullName>
    </alternativeName>
</protein>
<dbReference type="Gene3D" id="1.10.8.1040">
    <property type="match status" value="1"/>
</dbReference>
<evidence type="ECO:0000256" key="7">
    <source>
        <dbReference type="ARBA" id="ARBA00031484"/>
    </source>
</evidence>
<dbReference type="EC" id="5.2.1.8" evidence="3"/>
<dbReference type="PROSITE" id="PS01096">
    <property type="entry name" value="PPIC_PPIASE_1"/>
    <property type="match status" value="1"/>
</dbReference>
<evidence type="ECO:0000259" key="10">
    <source>
        <dbReference type="PROSITE" id="PS50198"/>
    </source>
</evidence>
<dbReference type="InterPro" id="IPR027304">
    <property type="entry name" value="Trigger_fact/SurA_dom_sf"/>
</dbReference>
<comment type="similarity">
    <text evidence="2">Belongs to the PpiC/parvulin rotamase family.</text>
</comment>
<evidence type="ECO:0000256" key="8">
    <source>
        <dbReference type="PROSITE-ProRule" id="PRU00278"/>
    </source>
</evidence>
<evidence type="ECO:0000313" key="11">
    <source>
        <dbReference type="EMBL" id="NVN41544.1"/>
    </source>
</evidence>
<dbReference type="GO" id="GO:0003755">
    <property type="term" value="F:peptidyl-prolyl cis-trans isomerase activity"/>
    <property type="evidence" value="ECO:0007669"/>
    <property type="project" value="UniProtKB-KW"/>
</dbReference>
<evidence type="ECO:0000256" key="1">
    <source>
        <dbReference type="ARBA" id="ARBA00000971"/>
    </source>
</evidence>
<evidence type="ECO:0000256" key="9">
    <source>
        <dbReference type="SAM" id="SignalP"/>
    </source>
</evidence>
<keyword evidence="9" id="KW-0732">Signal</keyword>
<dbReference type="AlphaFoldDB" id="A0A850PBS2"/>
<accession>A0A850PBS2</accession>
<evidence type="ECO:0000256" key="5">
    <source>
        <dbReference type="ARBA" id="ARBA00023110"/>
    </source>
</evidence>
<evidence type="ECO:0000256" key="2">
    <source>
        <dbReference type="ARBA" id="ARBA00007656"/>
    </source>
</evidence>
<dbReference type="InterPro" id="IPR050245">
    <property type="entry name" value="PrsA_foldase"/>
</dbReference>
<name>A0A850PBS2_9PROT</name>
<dbReference type="Gene3D" id="3.10.50.40">
    <property type="match status" value="1"/>
</dbReference>
<feature type="signal peptide" evidence="9">
    <location>
        <begin position="1"/>
        <end position="37"/>
    </location>
</feature>
<keyword evidence="5 8" id="KW-0697">Rotamase</keyword>
<dbReference type="SUPFAM" id="SSF54534">
    <property type="entry name" value="FKBP-like"/>
    <property type="match status" value="1"/>
</dbReference>
<proteinExistence type="inferred from homology"/>
<dbReference type="InterPro" id="IPR046357">
    <property type="entry name" value="PPIase_dom_sf"/>
</dbReference>
<dbReference type="Pfam" id="PF13616">
    <property type="entry name" value="Rotamase_3"/>
    <property type="match status" value="1"/>
</dbReference>
<dbReference type="Proteomes" id="UP000585665">
    <property type="component" value="Unassembled WGS sequence"/>
</dbReference>
<sequence>MMRRFRSSLLDGVASLMRLFRSVPVLGAVLMASPALAAPASPAASPAPAASAAAAAPANANPLVATVDGQKVYLDDVREAASGMPQQLRQLPPNTIFPMLLNQIVDQKAIQIQAAKEGLQNKPDVKALMDRAAAGALQNAYLSEKVAPTLTDAAIQDYYNKNYANKPAETEVHARHILVKTEAEAQDVIKKLKGGADFATLAKQLSTDTGSAQQNGGDLGWFKKGDMLPEFSAAAFAMKPNEISQTPVHSQYGWHVIQVLGTRQAPVPTLDSVRDDIRQKLIQQGVRAAVEAAVAKVKVVHYDPSGKPVSDAPAPAAPAAKK</sequence>
<organism evidence="11 12">
    <name type="scientific">Ameyamaea chiangmaiensis</name>
    <dbReference type="NCBI Taxonomy" id="442969"/>
    <lineage>
        <taxon>Bacteria</taxon>
        <taxon>Pseudomonadati</taxon>
        <taxon>Pseudomonadota</taxon>
        <taxon>Alphaproteobacteria</taxon>
        <taxon>Acetobacterales</taxon>
        <taxon>Acetobacteraceae</taxon>
        <taxon>Ameyamaea</taxon>
    </lineage>
</organism>
<dbReference type="SUPFAM" id="SSF109998">
    <property type="entry name" value="Triger factor/SurA peptide-binding domain-like"/>
    <property type="match status" value="1"/>
</dbReference>